<dbReference type="SMART" id="SM00448">
    <property type="entry name" value="REC"/>
    <property type="match status" value="1"/>
</dbReference>
<dbReference type="GO" id="GO:0008984">
    <property type="term" value="F:protein-glutamate methylesterase activity"/>
    <property type="evidence" value="ECO:0007669"/>
    <property type="project" value="UniProtKB-EC"/>
</dbReference>
<evidence type="ECO:0000259" key="7">
    <source>
        <dbReference type="PROSITE" id="PS50110"/>
    </source>
</evidence>
<protein>
    <recommendedName>
        <fullName evidence="3">protein-glutamate methylesterase</fullName>
        <ecNumber evidence="3">3.1.1.61</ecNumber>
    </recommendedName>
</protein>
<dbReference type="CDD" id="cd17541">
    <property type="entry name" value="REC_CheB-like"/>
    <property type="match status" value="1"/>
</dbReference>
<dbReference type="SUPFAM" id="SSF52738">
    <property type="entry name" value="Methylesterase CheB, C-terminal domain"/>
    <property type="match status" value="1"/>
</dbReference>
<comment type="caution">
    <text evidence="5">Lacks conserved residue(s) required for the propagation of feature annotation.</text>
</comment>
<accession>A0A1V1PCD1</accession>
<evidence type="ECO:0000256" key="2">
    <source>
        <dbReference type="ARBA" id="ARBA00022801"/>
    </source>
</evidence>
<dbReference type="PANTHER" id="PTHR42872">
    <property type="entry name" value="PROTEIN-GLUTAMATE METHYLESTERASE/PROTEIN-GLUTAMINE GLUTAMINASE"/>
    <property type="match status" value="1"/>
</dbReference>
<dbReference type="Proteomes" id="UP000189670">
    <property type="component" value="Unassembled WGS sequence"/>
</dbReference>
<dbReference type="InterPro" id="IPR001789">
    <property type="entry name" value="Sig_transdc_resp-reg_receiver"/>
</dbReference>
<reference evidence="10" key="1">
    <citation type="submission" date="2012-11" db="EMBL/GenBank/DDBJ databases">
        <authorList>
            <person name="Lucero-Rivera Y.E."/>
            <person name="Tovar-Ramirez D."/>
        </authorList>
    </citation>
    <scope>NUCLEOTIDE SEQUENCE [LARGE SCALE GENOMIC DNA]</scope>
    <source>
        <strain evidence="10">Araruama</strain>
    </source>
</reference>
<comment type="caution">
    <text evidence="9">The sequence shown here is derived from an EMBL/GenBank/DDBJ whole genome shotgun (WGS) entry which is preliminary data.</text>
</comment>
<dbReference type="InterPro" id="IPR000673">
    <property type="entry name" value="Sig_transdc_resp-reg_Me-estase"/>
</dbReference>
<evidence type="ECO:0000256" key="5">
    <source>
        <dbReference type="PROSITE-ProRule" id="PRU00050"/>
    </source>
</evidence>
<evidence type="ECO:0000313" key="9">
    <source>
        <dbReference type="EMBL" id="ETR72423.1"/>
    </source>
</evidence>
<organism evidence="9 10">
    <name type="scientific">Candidatus Magnetoglobus multicellularis str. Araruama</name>
    <dbReference type="NCBI Taxonomy" id="890399"/>
    <lineage>
        <taxon>Bacteria</taxon>
        <taxon>Pseudomonadati</taxon>
        <taxon>Thermodesulfobacteriota</taxon>
        <taxon>Desulfobacteria</taxon>
        <taxon>Desulfobacterales</taxon>
        <taxon>Desulfobacteraceae</taxon>
        <taxon>Candidatus Magnetoglobus</taxon>
    </lineage>
</organism>
<dbReference type="InterPro" id="IPR011006">
    <property type="entry name" value="CheY-like_superfamily"/>
</dbReference>
<dbReference type="AlphaFoldDB" id="A0A1V1PCD1"/>
<dbReference type="Gene3D" id="3.40.50.180">
    <property type="entry name" value="Methylesterase CheB, C-terminal domain"/>
    <property type="match status" value="1"/>
</dbReference>
<dbReference type="GO" id="GO:0006935">
    <property type="term" value="P:chemotaxis"/>
    <property type="evidence" value="ECO:0007669"/>
    <property type="project" value="InterPro"/>
</dbReference>
<evidence type="ECO:0000256" key="6">
    <source>
        <dbReference type="PROSITE-ProRule" id="PRU00169"/>
    </source>
</evidence>
<dbReference type="InterPro" id="IPR035909">
    <property type="entry name" value="CheB_C"/>
</dbReference>
<dbReference type="PROSITE" id="PS50122">
    <property type="entry name" value="CHEB"/>
    <property type="match status" value="1"/>
</dbReference>
<dbReference type="Gene3D" id="3.40.50.2300">
    <property type="match status" value="1"/>
</dbReference>
<dbReference type="PANTHER" id="PTHR42872:SF6">
    <property type="entry name" value="PROTEIN-GLUTAMATE METHYLESTERASE_PROTEIN-GLUTAMINE GLUTAMINASE"/>
    <property type="match status" value="1"/>
</dbReference>
<comment type="catalytic activity">
    <reaction evidence="4">
        <text>[protein]-L-glutamate 5-O-methyl ester + H2O = L-glutamyl-[protein] + methanol + H(+)</text>
        <dbReference type="Rhea" id="RHEA:23236"/>
        <dbReference type="Rhea" id="RHEA-COMP:10208"/>
        <dbReference type="Rhea" id="RHEA-COMP:10311"/>
        <dbReference type="ChEBI" id="CHEBI:15377"/>
        <dbReference type="ChEBI" id="CHEBI:15378"/>
        <dbReference type="ChEBI" id="CHEBI:17790"/>
        <dbReference type="ChEBI" id="CHEBI:29973"/>
        <dbReference type="ChEBI" id="CHEBI:82795"/>
        <dbReference type="EC" id="3.1.1.61"/>
    </reaction>
</comment>
<dbReference type="Pfam" id="PF00072">
    <property type="entry name" value="Response_reg"/>
    <property type="match status" value="1"/>
</dbReference>
<feature type="domain" description="CheB-type methylesterase" evidence="8">
    <location>
        <begin position="159"/>
        <end position="280"/>
    </location>
</feature>
<evidence type="ECO:0000256" key="1">
    <source>
        <dbReference type="ARBA" id="ARBA00022490"/>
    </source>
</evidence>
<proteinExistence type="predicted"/>
<feature type="domain" description="Response regulatory" evidence="7">
    <location>
        <begin position="3"/>
        <end position="121"/>
    </location>
</feature>
<sequence>MIRVLIVDDSLTLREYLKELLIMDGRFQVVGEARDGFEALNKVKTTKPDVVTMDIQMPGMDGYEATRRIMEEHPVPIVIVSAAWIPQEVESTFKAMKVGAVAGVRKPEGIISKSFKSDVRDMLNTIKLMSEVKVIRRRSKQDKNTESPAILSKTERQFNKSNYELLAIGASTGGPPVLQNILSKLSSGLSVPIVVVQHITCGFINGLADWLDKTTPFNVQIASENQQLLAGHVYFAPDSKHMGVRSNKTVFLAMIHRNIAFDHQFHFCFDLYAALLATKP</sequence>
<dbReference type="EC" id="3.1.1.61" evidence="3"/>
<dbReference type="EMBL" id="ATBP01000149">
    <property type="protein sequence ID" value="ETR72423.1"/>
    <property type="molecule type" value="Genomic_DNA"/>
</dbReference>
<keyword evidence="1" id="KW-0963">Cytoplasm</keyword>
<dbReference type="GO" id="GO:0005737">
    <property type="term" value="C:cytoplasm"/>
    <property type="evidence" value="ECO:0007669"/>
    <property type="project" value="InterPro"/>
</dbReference>
<dbReference type="Pfam" id="PF01339">
    <property type="entry name" value="CheB_methylest"/>
    <property type="match status" value="1"/>
</dbReference>
<dbReference type="PROSITE" id="PS50110">
    <property type="entry name" value="RESPONSE_REGULATORY"/>
    <property type="match status" value="1"/>
</dbReference>
<feature type="modified residue" description="4-aspartylphosphate" evidence="6">
    <location>
        <position position="54"/>
    </location>
</feature>
<name>A0A1V1PCD1_9BACT</name>
<keyword evidence="2" id="KW-0378">Hydrolase</keyword>
<keyword evidence="6" id="KW-0597">Phosphoprotein</keyword>
<evidence type="ECO:0000313" key="10">
    <source>
        <dbReference type="Proteomes" id="UP000189670"/>
    </source>
</evidence>
<dbReference type="GO" id="GO:0000156">
    <property type="term" value="F:phosphorelay response regulator activity"/>
    <property type="evidence" value="ECO:0007669"/>
    <property type="project" value="InterPro"/>
</dbReference>
<evidence type="ECO:0000256" key="3">
    <source>
        <dbReference type="ARBA" id="ARBA00039140"/>
    </source>
</evidence>
<evidence type="ECO:0000259" key="8">
    <source>
        <dbReference type="PROSITE" id="PS50122"/>
    </source>
</evidence>
<dbReference type="SUPFAM" id="SSF52172">
    <property type="entry name" value="CheY-like"/>
    <property type="match status" value="1"/>
</dbReference>
<gene>
    <name evidence="9" type="ORF">OMM_01737</name>
</gene>
<evidence type="ECO:0000256" key="4">
    <source>
        <dbReference type="ARBA" id="ARBA00048267"/>
    </source>
</evidence>